<keyword evidence="1" id="KW-0378">Hydrolase</keyword>
<reference evidence="1 2" key="2">
    <citation type="submission" date="2018-12" db="EMBL/GenBank/DDBJ databases">
        <title>Rhizobacter gummiphilus sp. nov., a rubber-degrading bacterium isolated from the soil of a botanical garden in Japan.</title>
        <authorList>
            <person name="Shunsuke S.S."/>
        </authorList>
    </citation>
    <scope>NUCLEOTIDE SEQUENCE [LARGE SCALE GENOMIC DNA]</scope>
    <source>
        <strain evidence="1 2">S-16</strain>
    </source>
</reference>
<dbReference type="SUPFAM" id="SSF109604">
    <property type="entry name" value="HD-domain/PDEase-like"/>
    <property type="match status" value="1"/>
</dbReference>
<evidence type="ECO:0000313" key="1">
    <source>
        <dbReference type="EMBL" id="RQP24140.1"/>
    </source>
</evidence>
<dbReference type="Gene3D" id="1.10.3210.10">
    <property type="entry name" value="Hypothetical protein af1432"/>
    <property type="match status" value="1"/>
</dbReference>
<gene>
    <name evidence="1" type="ORF">DZC73_12500</name>
</gene>
<dbReference type="GO" id="GO:0016787">
    <property type="term" value="F:hydrolase activity"/>
    <property type="evidence" value="ECO:0007669"/>
    <property type="project" value="UniProtKB-KW"/>
</dbReference>
<dbReference type="RefSeq" id="WP_124540590.1">
    <property type="nucleotide sequence ID" value="NZ_QUSW01000003.1"/>
</dbReference>
<reference evidence="1 2" key="1">
    <citation type="submission" date="2018-08" db="EMBL/GenBank/DDBJ databases">
        <authorList>
            <person name="Khan S.A."/>
            <person name="Jeon C.O."/>
            <person name="Chun B.H."/>
            <person name="Jeong S.E."/>
        </authorList>
    </citation>
    <scope>NUCLEOTIDE SEQUENCE [LARGE SCALE GENOMIC DNA]</scope>
    <source>
        <strain evidence="1 2">S-16</strain>
    </source>
</reference>
<organism evidence="1 2">
    <name type="scientific">Piscinibacter terrae</name>
    <dbReference type="NCBI Taxonomy" id="2496871"/>
    <lineage>
        <taxon>Bacteria</taxon>
        <taxon>Pseudomonadati</taxon>
        <taxon>Pseudomonadota</taxon>
        <taxon>Betaproteobacteria</taxon>
        <taxon>Burkholderiales</taxon>
        <taxon>Sphaerotilaceae</taxon>
        <taxon>Piscinibacter</taxon>
    </lineage>
</organism>
<evidence type="ECO:0000313" key="2">
    <source>
        <dbReference type="Proteomes" id="UP000267464"/>
    </source>
</evidence>
<comment type="caution">
    <text evidence="1">The sequence shown here is derived from an EMBL/GenBank/DDBJ whole genome shotgun (WGS) entry which is preliminary data.</text>
</comment>
<dbReference type="OrthoDB" id="9774747at2"/>
<sequence length="400" mass="43548">MAVIQLPPHILKIGLPVPFALRDSAGMLLVPRGATVATEAQRQQLIARGIYVDENDSQQFKKALAGKVDSMVRSNALLGQIAKATADVPEAPAQPLTRRSIADPVTGWNNLMLRASAMLHDPPQADFGSRVEKLERDLLELLDGDTDAGLLTLIHATTSELHQYSVTHALLVTSVCDLAARNLPWPAEWRVSLRRAALTMNIAMTTLQDTLALQDGPVTPRQREVIDGHAAKAVKIMRELGVSDDLWLQAVEHHHASPPGPLAELSPWMQLARLIQRADIFAARLSPRKMRQAMPAIAAAKAAYLDENQKADEAGAAIIKGVGIYPPGSYVRLASTEVAIVLRRGVRANEPKVASIISRNGTPLGEPAMRDIRQKTYEITGGVAPHEVKVRLNLQRLLQL</sequence>
<dbReference type="CDD" id="cd00077">
    <property type="entry name" value="HDc"/>
    <property type="match status" value="1"/>
</dbReference>
<name>A0A3N7HPP2_9BURK</name>
<proteinExistence type="predicted"/>
<accession>A0A3N7HPP2</accession>
<dbReference type="AlphaFoldDB" id="A0A3N7HPP2"/>
<dbReference type="Proteomes" id="UP000267464">
    <property type="component" value="Unassembled WGS sequence"/>
</dbReference>
<keyword evidence="2" id="KW-1185">Reference proteome</keyword>
<dbReference type="InterPro" id="IPR003607">
    <property type="entry name" value="HD/PDEase_dom"/>
</dbReference>
<dbReference type="EMBL" id="QUSW01000003">
    <property type="protein sequence ID" value="RQP24140.1"/>
    <property type="molecule type" value="Genomic_DNA"/>
</dbReference>
<protein>
    <submittedName>
        <fullName evidence="1">Phosphohydrolase</fullName>
    </submittedName>
</protein>